<feature type="domain" description="HTH luxR-type" evidence="2">
    <location>
        <begin position="112"/>
        <end position="177"/>
    </location>
</feature>
<dbReference type="GO" id="GO:0006355">
    <property type="term" value="P:regulation of DNA-templated transcription"/>
    <property type="evidence" value="ECO:0007669"/>
    <property type="project" value="InterPro"/>
</dbReference>
<dbReference type="AlphaFoldDB" id="A0AA86IX54"/>
<evidence type="ECO:0000313" key="3">
    <source>
        <dbReference type="EMBL" id="BCU57161.1"/>
    </source>
</evidence>
<protein>
    <recommendedName>
        <fullName evidence="2">HTH luxR-type domain-containing protein</fullName>
    </recommendedName>
</protein>
<evidence type="ECO:0000313" key="4">
    <source>
        <dbReference type="Proteomes" id="UP000682928"/>
    </source>
</evidence>
<dbReference type="CDD" id="cd06170">
    <property type="entry name" value="LuxR_C_like"/>
    <property type="match status" value="1"/>
</dbReference>
<dbReference type="SUPFAM" id="SSF46894">
    <property type="entry name" value="C-terminal effector domain of the bipartite response regulators"/>
    <property type="match status" value="1"/>
</dbReference>
<keyword evidence="1" id="KW-0238">DNA-binding</keyword>
<accession>A0AA86IX54</accession>
<dbReference type="PROSITE" id="PS50043">
    <property type="entry name" value="HTH_LUXR_2"/>
    <property type="match status" value="1"/>
</dbReference>
<dbReference type="Proteomes" id="UP000682928">
    <property type="component" value="Chromosome"/>
</dbReference>
<sequence>MPVYGKDRFYIYGIEKILKQLYQERGGGNRASPSCIYVTSGMDVVEIYSLYFTHPPVHHAIFITAERHFEALNRLFPGLIKLSLAEHLSVEELRQALTIMMLLAEQNQGAGYRVDPFKFTAAEQQIMRLLLRGHSLEEIATIRGVSPTTVSVQRNGLMKRTGTKSLLELCSLYSAMRVGQRHANT</sequence>
<dbReference type="InterPro" id="IPR016032">
    <property type="entry name" value="Sig_transdc_resp-reg_C-effctor"/>
</dbReference>
<dbReference type="GO" id="GO:0003677">
    <property type="term" value="F:DNA binding"/>
    <property type="evidence" value="ECO:0007669"/>
    <property type="project" value="UniProtKB-KW"/>
</dbReference>
<dbReference type="Gene3D" id="1.10.10.10">
    <property type="entry name" value="Winged helix-like DNA-binding domain superfamily/Winged helix DNA-binding domain"/>
    <property type="match status" value="1"/>
</dbReference>
<dbReference type="SMART" id="SM00421">
    <property type="entry name" value="HTH_LUXR"/>
    <property type="match status" value="1"/>
</dbReference>
<dbReference type="RefSeq" id="WP_088220659.1">
    <property type="nucleotide sequence ID" value="NZ_AP024590.1"/>
</dbReference>
<dbReference type="Pfam" id="PF00196">
    <property type="entry name" value="GerE"/>
    <property type="match status" value="1"/>
</dbReference>
<dbReference type="InterPro" id="IPR000792">
    <property type="entry name" value="Tscrpt_reg_LuxR_C"/>
</dbReference>
<evidence type="ECO:0000259" key="2">
    <source>
        <dbReference type="PROSITE" id="PS50043"/>
    </source>
</evidence>
<dbReference type="EMBL" id="AP024590">
    <property type="protein sequence ID" value="BCU57161.1"/>
    <property type="molecule type" value="Genomic_DNA"/>
</dbReference>
<reference evidence="3" key="1">
    <citation type="submission" date="2021-04" db="EMBL/GenBank/DDBJ databases">
        <title>Difference and commonality of drug resistance evolution in various bacteria. and drug sensitivity profiles.</title>
        <authorList>
            <person name="Maeda T."/>
            <person name="Shibai A."/>
            <person name="Kawada K."/>
            <person name="Kotani H."/>
            <person name="Tarusawa Y."/>
            <person name="Tanabe K."/>
            <person name="Furusawa C."/>
        </authorList>
    </citation>
    <scope>NUCLEOTIDE SEQUENCE</scope>
    <source>
        <strain evidence="3">JCM 8580</strain>
    </source>
</reference>
<gene>
    <name evidence="3" type="ORF">ENKO_37550</name>
</gene>
<organism evidence="3 4">
    <name type="scientific">Enterobacter kobei</name>
    <dbReference type="NCBI Taxonomy" id="208224"/>
    <lineage>
        <taxon>Bacteria</taxon>
        <taxon>Pseudomonadati</taxon>
        <taxon>Pseudomonadota</taxon>
        <taxon>Gammaproteobacteria</taxon>
        <taxon>Enterobacterales</taxon>
        <taxon>Enterobacteriaceae</taxon>
        <taxon>Enterobacter</taxon>
        <taxon>Enterobacter cloacae complex</taxon>
    </lineage>
</organism>
<name>A0AA86IX54_9ENTR</name>
<evidence type="ECO:0000256" key="1">
    <source>
        <dbReference type="ARBA" id="ARBA00023125"/>
    </source>
</evidence>
<dbReference type="InterPro" id="IPR036388">
    <property type="entry name" value="WH-like_DNA-bd_sf"/>
</dbReference>
<proteinExistence type="predicted"/>